<comment type="subcellular location">
    <subcellularLocation>
        <location evidence="1">Cell membrane</location>
        <topology evidence="1">Multi-pass membrane protein</topology>
    </subcellularLocation>
</comment>
<gene>
    <name evidence="7" type="ORF">VP51_00031</name>
</gene>
<proteinExistence type="predicted"/>
<dbReference type="PANTHER" id="PTHR30250:SF11">
    <property type="entry name" value="O-ANTIGEN TRANSPORTER-RELATED"/>
    <property type="match status" value="1"/>
</dbReference>
<evidence type="ECO:0000256" key="4">
    <source>
        <dbReference type="ARBA" id="ARBA00022989"/>
    </source>
</evidence>
<feature type="transmembrane region" description="Helical" evidence="6">
    <location>
        <begin position="36"/>
        <end position="55"/>
    </location>
</feature>
<evidence type="ECO:0000256" key="3">
    <source>
        <dbReference type="ARBA" id="ARBA00022692"/>
    </source>
</evidence>
<protein>
    <recommendedName>
        <fullName evidence="8">Polysaccharide biosynthesis protein</fullName>
    </recommendedName>
</protein>
<accession>A0A7M1WCT5</accession>
<evidence type="ECO:0000256" key="1">
    <source>
        <dbReference type="ARBA" id="ARBA00004651"/>
    </source>
</evidence>
<keyword evidence="4 6" id="KW-1133">Transmembrane helix</keyword>
<keyword evidence="3 6" id="KW-0812">Transmembrane</keyword>
<feature type="transmembrane region" description="Helical" evidence="6">
    <location>
        <begin position="214"/>
        <end position="232"/>
    </location>
</feature>
<dbReference type="AlphaFoldDB" id="A0A7M1WCT5"/>
<feature type="transmembrane region" description="Helical" evidence="6">
    <location>
        <begin position="308"/>
        <end position="329"/>
    </location>
</feature>
<dbReference type="PANTHER" id="PTHR30250">
    <property type="entry name" value="PST FAMILY PREDICTED COLANIC ACID TRANSPORTER"/>
    <property type="match status" value="1"/>
</dbReference>
<feature type="transmembrane region" description="Helical" evidence="6">
    <location>
        <begin position="9"/>
        <end position="30"/>
    </location>
</feature>
<dbReference type="EMBL" id="MT898272">
    <property type="protein sequence ID" value="QOS24588.1"/>
    <property type="molecule type" value="Genomic_DNA"/>
</dbReference>
<evidence type="ECO:0000256" key="5">
    <source>
        <dbReference type="ARBA" id="ARBA00023136"/>
    </source>
</evidence>
<evidence type="ECO:0000313" key="7">
    <source>
        <dbReference type="EMBL" id="QOS24588.1"/>
    </source>
</evidence>
<sequence length="345" mass="39239">MTYHLRDTVFFLFVIGNTLAFFIFALYLFIKTGAVNVITLFLVVSSIIVTSLITVSSGLYRVKKEPIKYFCVVSLSKFFLLVFVLSSIFYFHYWENEYYFFSLLISGLLVALICKGDMLPKRNSNKTTKCSDYVKSIFFCLPIVISNVLVMFVPFLERTVIDTMLSKDILAQYVFNFEVSSKISAVVLLSLKILIWPNIVDSSEKEEKAKYKKYGLKVVFVLISTVAIIFVFGRPLYEIMIDLFLSESYNNFIVFLYAVTFSALSVLLYYINLSVLLSGKTYIMTIGCLIISFSHYTGLVYLVPIYGVIGACISSVVSVSAGIVFSLVFNFEFFVNRKKVSNESI</sequence>
<evidence type="ECO:0000256" key="2">
    <source>
        <dbReference type="ARBA" id="ARBA00022475"/>
    </source>
</evidence>
<dbReference type="GO" id="GO:0005886">
    <property type="term" value="C:plasma membrane"/>
    <property type="evidence" value="ECO:0007669"/>
    <property type="project" value="UniProtKB-SubCell"/>
</dbReference>
<feature type="transmembrane region" description="Helical" evidence="6">
    <location>
        <begin position="67"/>
        <end position="92"/>
    </location>
</feature>
<reference evidence="7" key="1">
    <citation type="submission" date="2020-08" db="EMBL/GenBank/DDBJ databases">
        <title>Genetic structure, function and evolution of capsule biosynthesis loci in Vibrio parahaemolyticus.</title>
        <authorList>
            <person name="Li L."/>
            <person name="Bian S."/>
        </authorList>
    </citation>
    <scope>NUCLEOTIDE SEQUENCE</scope>
    <source>
        <strain evidence="7">VP51</strain>
    </source>
</reference>
<feature type="transmembrane region" description="Helical" evidence="6">
    <location>
        <begin position="252"/>
        <end position="270"/>
    </location>
</feature>
<dbReference type="InterPro" id="IPR050833">
    <property type="entry name" value="Poly_Biosynth_Transport"/>
</dbReference>
<organism evidence="7">
    <name type="scientific">Vibrio parahaemolyticus</name>
    <dbReference type="NCBI Taxonomy" id="670"/>
    <lineage>
        <taxon>Bacteria</taxon>
        <taxon>Pseudomonadati</taxon>
        <taxon>Pseudomonadota</taxon>
        <taxon>Gammaproteobacteria</taxon>
        <taxon>Vibrionales</taxon>
        <taxon>Vibrionaceae</taxon>
        <taxon>Vibrio</taxon>
    </lineage>
</organism>
<feature type="transmembrane region" description="Helical" evidence="6">
    <location>
        <begin position="98"/>
        <end position="116"/>
    </location>
</feature>
<evidence type="ECO:0000256" key="6">
    <source>
        <dbReference type="SAM" id="Phobius"/>
    </source>
</evidence>
<evidence type="ECO:0008006" key="8">
    <source>
        <dbReference type="Google" id="ProtNLM"/>
    </source>
</evidence>
<keyword evidence="2" id="KW-1003">Cell membrane</keyword>
<keyword evidence="5 6" id="KW-0472">Membrane</keyword>
<feature type="transmembrane region" description="Helical" evidence="6">
    <location>
        <begin position="282"/>
        <end position="302"/>
    </location>
</feature>
<feature type="transmembrane region" description="Helical" evidence="6">
    <location>
        <begin position="137"/>
        <end position="156"/>
    </location>
</feature>
<name>A0A7M1WCT5_VIBPH</name>